<evidence type="ECO:0008006" key="2">
    <source>
        <dbReference type="Google" id="ProtNLM"/>
    </source>
</evidence>
<dbReference type="EMBL" id="BARW01037488">
    <property type="protein sequence ID" value="GAJ24728.1"/>
    <property type="molecule type" value="Genomic_DNA"/>
</dbReference>
<feature type="non-terminal residue" evidence="1">
    <location>
        <position position="124"/>
    </location>
</feature>
<sequence length="124" mass="14187">MAKKINSMGVRVFFVALVSLVFGVSKGLTADWSSILKETKVKYAKFEKEVKDMTIVQEITMVTPEGERTSEAKMLRKGKKFRRESTMQMPDMPKEMGEIETITIYDGKDIWIISSLVKRKISDD</sequence>
<comment type="caution">
    <text evidence="1">The sequence shown here is derived from an EMBL/GenBank/DDBJ whole genome shotgun (WGS) entry which is preliminary data.</text>
</comment>
<protein>
    <recommendedName>
        <fullName evidence="2">Outer membrane lipoprotein-sorting protein</fullName>
    </recommendedName>
</protein>
<name>X1V4L2_9ZZZZ</name>
<dbReference type="AlphaFoldDB" id="X1V4L2"/>
<accession>X1V4L2</accession>
<evidence type="ECO:0000313" key="1">
    <source>
        <dbReference type="EMBL" id="GAJ24728.1"/>
    </source>
</evidence>
<organism evidence="1">
    <name type="scientific">marine sediment metagenome</name>
    <dbReference type="NCBI Taxonomy" id="412755"/>
    <lineage>
        <taxon>unclassified sequences</taxon>
        <taxon>metagenomes</taxon>
        <taxon>ecological metagenomes</taxon>
    </lineage>
</organism>
<reference evidence="1" key="1">
    <citation type="journal article" date="2014" name="Front. Microbiol.">
        <title>High frequency of phylogenetically diverse reductive dehalogenase-homologous genes in deep subseafloor sedimentary metagenomes.</title>
        <authorList>
            <person name="Kawai M."/>
            <person name="Futagami T."/>
            <person name="Toyoda A."/>
            <person name="Takaki Y."/>
            <person name="Nishi S."/>
            <person name="Hori S."/>
            <person name="Arai W."/>
            <person name="Tsubouchi T."/>
            <person name="Morono Y."/>
            <person name="Uchiyama I."/>
            <person name="Ito T."/>
            <person name="Fujiyama A."/>
            <person name="Inagaki F."/>
            <person name="Takami H."/>
        </authorList>
    </citation>
    <scope>NUCLEOTIDE SEQUENCE</scope>
    <source>
        <strain evidence="1">Expedition CK06-06</strain>
    </source>
</reference>
<gene>
    <name evidence="1" type="ORF">S12H4_57862</name>
</gene>
<proteinExistence type="predicted"/>